<organism evidence="3 4">
    <name type="scientific">Rubus argutus</name>
    <name type="common">Southern blackberry</name>
    <dbReference type="NCBI Taxonomy" id="59490"/>
    <lineage>
        <taxon>Eukaryota</taxon>
        <taxon>Viridiplantae</taxon>
        <taxon>Streptophyta</taxon>
        <taxon>Embryophyta</taxon>
        <taxon>Tracheophyta</taxon>
        <taxon>Spermatophyta</taxon>
        <taxon>Magnoliopsida</taxon>
        <taxon>eudicotyledons</taxon>
        <taxon>Gunneridae</taxon>
        <taxon>Pentapetalae</taxon>
        <taxon>rosids</taxon>
        <taxon>fabids</taxon>
        <taxon>Rosales</taxon>
        <taxon>Rosaceae</taxon>
        <taxon>Rosoideae</taxon>
        <taxon>Rosoideae incertae sedis</taxon>
        <taxon>Rubus</taxon>
    </lineage>
</organism>
<keyword evidence="4" id="KW-1185">Reference proteome</keyword>
<feature type="repeat" description="PPR" evidence="1">
    <location>
        <begin position="105"/>
        <end position="139"/>
    </location>
</feature>
<dbReference type="Proteomes" id="UP001457282">
    <property type="component" value="Unassembled WGS sequence"/>
</dbReference>
<feature type="region of interest" description="Disordered" evidence="2">
    <location>
        <begin position="147"/>
        <end position="176"/>
    </location>
</feature>
<protein>
    <recommendedName>
        <fullName evidence="5">Pentatricopeptide repeat-containing protein</fullName>
    </recommendedName>
</protein>
<dbReference type="EMBL" id="JBEDUW010000006">
    <property type="protein sequence ID" value="KAK9922068.1"/>
    <property type="molecule type" value="Genomic_DNA"/>
</dbReference>
<sequence length="176" mass="20021">MLISCKSCKEGMAQSRFSSLVRLPLVRRLSSSLPNPTTQNDAELVSKILLHHHNPFHAMESSLQLHGITLSADLLHHTLLRLKHNSKIALAFFHYAKSLPDPPLTADSFNLLIDIVAKVRQYDVAWQLILEMDSYNLTPHRRHVSRPHSPIDLVGSHPPGHPCLRRHRNLRPNQAR</sequence>
<dbReference type="PROSITE" id="PS51375">
    <property type="entry name" value="PPR"/>
    <property type="match status" value="1"/>
</dbReference>
<reference evidence="3 4" key="1">
    <citation type="journal article" date="2023" name="G3 (Bethesda)">
        <title>A chromosome-length genome assembly and annotation of blackberry (Rubus argutus, cv. 'Hillquist').</title>
        <authorList>
            <person name="Bruna T."/>
            <person name="Aryal R."/>
            <person name="Dudchenko O."/>
            <person name="Sargent D.J."/>
            <person name="Mead D."/>
            <person name="Buti M."/>
            <person name="Cavallini A."/>
            <person name="Hytonen T."/>
            <person name="Andres J."/>
            <person name="Pham M."/>
            <person name="Weisz D."/>
            <person name="Mascagni F."/>
            <person name="Usai G."/>
            <person name="Natali L."/>
            <person name="Bassil N."/>
            <person name="Fernandez G.E."/>
            <person name="Lomsadze A."/>
            <person name="Armour M."/>
            <person name="Olukolu B."/>
            <person name="Poorten T."/>
            <person name="Britton C."/>
            <person name="Davik J."/>
            <person name="Ashrafi H."/>
            <person name="Aiden E.L."/>
            <person name="Borodovsky M."/>
            <person name="Worthington M."/>
        </authorList>
    </citation>
    <scope>NUCLEOTIDE SEQUENCE [LARGE SCALE GENOMIC DNA]</scope>
    <source>
        <strain evidence="3">PI 553951</strain>
    </source>
</reference>
<evidence type="ECO:0000313" key="4">
    <source>
        <dbReference type="Proteomes" id="UP001457282"/>
    </source>
</evidence>
<gene>
    <name evidence="3" type="ORF">M0R45_030550</name>
</gene>
<dbReference type="InterPro" id="IPR002885">
    <property type="entry name" value="PPR_rpt"/>
</dbReference>
<evidence type="ECO:0000256" key="1">
    <source>
        <dbReference type="PROSITE-ProRule" id="PRU00708"/>
    </source>
</evidence>
<comment type="caution">
    <text evidence="3">The sequence shown here is derived from an EMBL/GenBank/DDBJ whole genome shotgun (WGS) entry which is preliminary data.</text>
</comment>
<accession>A0AAW1WDD2</accession>
<name>A0AAW1WDD2_RUBAR</name>
<dbReference type="AlphaFoldDB" id="A0AAW1WDD2"/>
<evidence type="ECO:0008006" key="5">
    <source>
        <dbReference type="Google" id="ProtNLM"/>
    </source>
</evidence>
<evidence type="ECO:0000313" key="3">
    <source>
        <dbReference type="EMBL" id="KAK9922068.1"/>
    </source>
</evidence>
<proteinExistence type="predicted"/>
<evidence type="ECO:0000256" key="2">
    <source>
        <dbReference type="SAM" id="MobiDB-lite"/>
    </source>
</evidence>